<keyword evidence="3" id="KW-1185">Reference proteome</keyword>
<accession>A0AAV6KAP4</accession>
<feature type="region of interest" description="Disordered" evidence="1">
    <location>
        <begin position="1"/>
        <end position="22"/>
    </location>
</feature>
<dbReference type="EMBL" id="JACTNZ010000005">
    <property type="protein sequence ID" value="KAG5549404.1"/>
    <property type="molecule type" value="Genomic_DNA"/>
</dbReference>
<reference evidence="2" key="1">
    <citation type="submission" date="2020-08" db="EMBL/GenBank/DDBJ databases">
        <title>Plant Genome Project.</title>
        <authorList>
            <person name="Zhang R.-G."/>
        </authorList>
    </citation>
    <scope>NUCLEOTIDE SEQUENCE</scope>
    <source>
        <strain evidence="2">WSP0</strain>
        <tissue evidence="2">Leaf</tissue>
    </source>
</reference>
<dbReference type="AlphaFoldDB" id="A0AAV6KAP4"/>
<evidence type="ECO:0008006" key="4">
    <source>
        <dbReference type="Google" id="ProtNLM"/>
    </source>
</evidence>
<name>A0AAV6KAP4_9ERIC</name>
<feature type="compositionally biased region" description="Basic and acidic residues" evidence="1">
    <location>
        <begin position="10"/>
        <end position="22"/>
    </location>
</feature>
<dbReference type="SUPFAM" id="SSF56112">
    <property type="entry name" value="Protein kinase-like (PK-like)"/>
    <property type="match status" value="1"/>
</dbReference>
<sequence length="167" mass="19103">MNSHLTQQTNRHELAWPEKRRGTRTAGEEDVFRQFSLVIRNDEHLSVLGKFLGRGKRPKEAYRNGSCNFRSCLQCNHLGCLSGSRLSVVEFYRNLGFEPDPEGIKGMFWYPKYYYLHSTCLPPVGHSNLKAANILLNDELMPRLSDCGLAVLRPFTSNSVKLKVQND</sequence>
<protein>
    <recommendedName>
        <fullName evidence="4">Protein kinase domain-containing protein</fullName>
    </recommendedName>
</protein>
<evidence type="ECO:0000313" key="2">
    <source>
        <dbReference type="EMBL" id="KAG5549404.1"/>
    </source>
</evidence>
<dbReference type="InterPro" id="IPR011009">
    <property type="entry name" value="Kinase-like_dom_sf"/>
</dbReference>
<gene>
    <name evidence="2" type="ORF">RHGRI_014672</name>
</gene>
<organism evidence="2 3">
    <name type="scientific">Rhododendron griersonianum</name>
    <dbReference type="NCBI Taxonomy" id="479676"/>
    <lineage>
        <taxon>Eukaryota</taxon>
        <taxon>Viridiplantae</taxon>
        <taxon>Streptophyta</taxon>
        <taxon>Embryophyta</taxon>
        <taxon>Tracheophyta</taxon>
        <taxon>Spermatophyta</taxon>
        <taxon>Magnoliopsida</taxon>
        <taxon>eudicotyledons</taxon>
        <taxon>Gunneridae</taxon>
        <taxon>Pentapetalae</taxon>
        <taxon>asterids</taxon>
        <taxon>Ericales</taxon>
        <taxon>Ericaceae</taxon>
        <taxon>Ericoideae</taxon>
        <taxon>Rhodoreae</taxon>
        <taxon>Rhododendron</taxon>
    </lineage>
</organism>
<proteinExistence type="predicted"/>
<comment type="caution">
    <text evidence="2">The sequence shown here is derived from an EMBL/GenBank/DDBJ whole genome shotgun (WGS) entry which is preliminary data.</text>
</comment>
<dbReference type="Gene3D" id="1.10.510.10">
    <property type="entry name" value="Transferase(Phosphotransferase) domain 1"/>
    <property type="match status" value="1"/>
</dbReference>
<dbReference type="Proteomes" id="UP000823749">
    <property type="component" value="Chromosome 5"/>
</dbReference>
<evidence type="ECO:0000313" key="3">
    <source>
        <dbReference type="Proteomes" id="UP000823749"/>
    </source>
</evidence>
<evidence type="ECO:0000256" key="1">
    <source>
        <dbReference type="SAM" id="MobiDB-lite"/>
    </source>
</evidence>